<gene>
    <name evidence="3" type="ORF">MNBD_DELTA04-684</name>
</gene>
<reference evidence="3" key="1">
    <citation type="submission" date="2018-06" db="EMBL/GenBank/DDBJ databases">
        <authorList>
            <person name="Zhirakovskaya E."/>
        </authorList>
    </citation>
    <scope>NUCLEOTIDE SEQUENCE</scope>
</reference>
<accession>A0A3B0VTV6</accession>
<dbReference type="EMBL" id="UOEY01000010">
    <property type="protein sequence ID" value="VAW34834.1"/>
    <property type="molecule type" value="Genomic_DNA"/>
</dbReference>
<evidence type="ECO:0000313" key="3">
    <source>
        <dbReference type="EMBL" id="VAW34834.1"/>
    </source>
</evidence>
<dbReference type="PANTHER" id="PTHR44591">
    <property type="entry name" value="STRESS RESPONSE REGULATOR PROTEIN 1"/>
    <property type="match status" value="1"/>
</dbReference>
<dbReference type="Gene3D" id="3.40.50.2300">
    <property type="match status" value="1"/>
</dbReference>
<dbReference type="SMART" id="SM00448">
    <property type="entry name" value="REC"/>
    <property type="match status" value="1"/>
</dbReference>
<dbReference type="InterPro" id="IPR011006">
    <property type="entry name" value="CheY-like_superfamily"/>
</dbReference>
<proteinExistence type="predicted"/>
<dbReference type="SUPFAM" id="SSF52172">
    <property type="entry name" value="CheY-like"/>
    <property type="match status" value="1"/>
</dbReference>
<dbReference type="PANTHER" id="PTHR44591:SF23">
    <property type="entry name" value="CHEY SUBFAMILY"/>
    <property type="match status" value="1"/>
</dbReference>
<dbReference type="PROSITE" id="PS50110">
    <property type="entry name" value="RESPONSE_REGULATORY"/>
    <property type="match status" value="1"/>
</dbReference>
<feature type="domain" description="Response regulatory" evidence="2">
    <location>
        <begin position="3"/>
        <end position="119"/>
    </location>
</feature>
<dbReference type="InterPro" id="IPR050595">
    <property type="entry name" value="Bact_response_regulator"/>
</dbReference>
<organism evidence="3">
    <name type="scientific">hydrothermal vent metagenome</name>
    <dbReference type="NCBI Taxonomy" id="652676"/>
    <lineage>
        <taxon>unclassified sequences</taxon>
        <taxon>metagenomes</taxon>
        <taxon>ecological metagenomes</taxon>
    </lineage>
</organism>
<dbReference type="AlphaFoldDB" id="A0A3B0VTV6"/>
<dbReference type="GO" id="GO:0000160">
    <property type="term" value="P:phosphorelay signal transduction system"/>
    <property type="evidence" value="ECO:0007669"/>
    <property type="project" value="InterPro"/>
</dbReference>
<dbReference type="InterPro" id="IPR001789">
    <property type="entry name" value="Sig_transdc_resp-reg_receiver"/>
</dbReference>
<dbReference type="Pfam" id="PF00072">
    <property type="entry name" value="Response_reg"/>
    <property type="match status" value="1"/>
</dbReference>
<evidence type="ECO:0000259" key="2">
    <source>
        <dbReference type="PROSITE" id="PS50110"/>
    </source>
</evidence>
<protein>
    <submittedName>
        <fullName evidence="3">Response regulator receiver</fullName>
    </submittedName>
</protein>
<keyword evidence="1" id="KW-0597">Phosphoprotein</keyword>
<evidence type="ECO:0000256" key="1">
    <source>
        <dbReference type="ARBA" id="ARBA00022553"/>
    </source>
</evidence>
<sequence length="123" mass="13672">MPKALIIEDTPDNMELICFILNRNGVETIRAENGRKGIELAASELPDFIILDIQLPDINGTEVLQAIRRSRADGKVPIIAMTSYAMSGDRDKLLASGCNGYIEKPVDPMTVMEQIMEILKERP</sequence>
<name>A0A3B0VTV6_9ZZZZ</name>